<dbReference type="EMBL" id="JANKHO010000672">
    <property type="protein sequence ID" value="KAJ3507319.1"/>
    <property type="molecule type" value="Genomic_DNA"/>
</dbReference>
<proteinExistence type="predicted"/>
<protein>
    <submittedName>
        <fullName evidence="2">Uncharacterized protein</fullName>
    </submittedName>
</protein>
<gene>
    <name evidence="2" type="ORF">NLJ89_g6368</name>
</gene>
<accession>A0A9W8JZE2</accession>
<evidence type="ECO:0000256" key="1">
    <source>
        <dbReference type="SAM" id="SignalP"/>
    </source>
</evidence>
<name>A0A9W8JZE2_9AGAR</name>
<feature type="chain" id="PRO_5040870757" evidence="1">
    <location>
        <begin position="19"/>
        <end position="114"/>
    </location>
</feature>
<reference evidence="2" key="1">
    <citation type="submission" date="2022-07" db="EMBL/GenBank/DDBJ databases">
        <title>Genome Sequence of Agrocybe chaxingu.</title>
        <authorList>
            <person name="Buettner E."/>
        </authorList>
    </citation>
    <scope>NUCLEOTIDE SEQUENCE</scope>
    <source>
        <strain evidence="2">MP-N11</strain>
    </source>
</reference>
<organism evidence="2 3">
    <name type="scientific">Agrocybe chaxingu</name>
    <dbReference type="NCBI Taxonomy" id="84603"/>
    <lineage>
        <taxon>Eukaryota</taxon>
        <taxon>Fungi</taxon>
        <taxon>Dikarya</taxon>
        <taxon>Basidiomycota</taxon>
        <taxon>Agaricomycotina</taxon>
        <taxon>Agaricomycetes</taxon>
        <taxon>Agaricomycetidae</taxon>
        <taxon>Agaricales</taxon>
        <taxon>Agaricineae</taxon>
        <taxon>Strophariaceae</taxon>
        <taxon>Agrocybe</taxon>
    </lineage>
</organism>
<evidence type="ECO:0000313" key="2">
    <source>
        <dbReference type="EMBL" id="KAJ3507319.1"/>
    </source>
</evidence>
<evidence type="ECO:0000313" key="3">
    <source>
        <dbReference type="Proteomes" id="UP001148786"/>
    </source>
</evidence>
<feature type="signal peptide" evidence="1">
    <location>
        <begin position="1"/>
        <end position="18"/>
    </location>
</feature>
<dbReference type="OrthoDB" id="3043660at2759"/>
<keyword evidence="1" id="KW-0732">Signal</keyword>
<keyword evidence="3" id="KW-1185">Reference proteome</keyword>
<dbReference type="Proteomes" id="UP001148786">
    <property type="component" value="Unassembled WGS sequence"/>
</dbReference>
<sequence length="114" mass="12052">MKFAISTTLLYLSGLVASASVYPRQSCPEATRFGILTVSSPSGATSYNPGDDISIKVDLTCAVNDFGIVPAYLDYTIVVPASENNGHEPPIVLARRTVPAGSLLDEFTTKVSVI</sequence>
<comment type="caution">
    <text evidence="2">The sequence shown here is derived from an EMBL/GenBank/DDBJ whole genome shotgun (WGS) entry which is preliminary data.</text>
</comment>
<dbReference type="AlphaFoldDB" id="A0A9W8JZE2"/>